<comment type="caution">
    <text evidence="1">The sequence shown here is derived from an EMBL/GenBank/DDBJ whole genome shotgun (WGS) entry which is preliminary data.</text>
</comment>
<reference evidence="1" key="1">
    <citation type="submission" date="2022-08" db="EMBL/GenBank/DDBJ databases">
        <title>Genome Sequence of Fusarium decemcellulare.</title>
        <authorList>
            <person name="Buettner E."/>
        </authorList>
    </citation>
    <scope>NUCLEOTIDE SEQUENCE</scope>
    <source>
        <strain evidence="1">Babe19</strain>
    </source>
</reference>
<proteinExistence type="predicted"/>
<sequence>MAANSVPRITDRLGVDRRPERPLSVNDLRMMMKEIEDDGQDLNRRSSSSSDTPRYQFTAQGGAQYNNTGGGSQFLGTQFYGDVRFINNIEGSDQSRRDKEVQILKRLGTSPYRDRKDRNPSAFRGTCEWFISHELFHKWLNGGASNVLWVSADPGCGKSVLVKHLIDSVIQSTPSRKVSYFFFKDDFEDQRSILCALSCILQQLFIQDSSLLTDDLLLQFDVNGQWMTESVVELWQIVIKVAENNPDKEFICLVDAIDECDGQGRARFFKAMTDLYGSGRCPNLRLLITSRPYQEISAGFQPLEGLELPVIHLSGESDTEMSKIAGEIDIVIRERARNIGVQKRLTPTEQDILAKRLLHVQHRTYLWVHLTLDLIERELDINKTTLVNITSQLPQTVDEAYDRIMSKTRNTVKATKMLHLILAAERPLTLTEMAVALELEEYHKTFRSLELEPEGRFREKIRDICGLVTVIDSRVFLLHQTVKEFLVSSNSTTVGHGNLRWKQTLHPGASNTILAQVCVRYLLLKDLNCTHLKLAKYSTAERDNGFIEYAANYWADHFNKLPANVQGPMTESALKICDPSSMCYSVWFPVYWRNTNSGLPGRFTTLMTASYFGIEVVVKYLLNIRGLELDQQDMVCKRSALSWAAGNGHEGVVRRLIRGMTMSKRLWKIELRAGADVNLRDVDGRTPLFYAVWTGNVAIVQRLIHDGARVDIQDVIGGTPVSYAVSNGYQEVAKILLEAGGSTHADVNVGERLLLSAVQKGQQQVVKVLLEAGKTDVNAKDKNGSTSLLLAVDSKHLAIVKMLLESRADVNIGDKDGWTPLLQALKYKDHALVQLLLEAGADINIPDADGKTPLTVAILSGQDDIAQTMLRTGKAEFLGRLPFLVVWQSSCATLKLMLDMYNVDFNARDEDENTLLITAINNDWVDKVKTMLDSSKIGVNAQGKSGNTALHHAVYGAAEEMVSSLLYRGDVNINAQNDNGRTPLSLGCSTGCTRLVDAILKTGRADVNMPDSKGGTPLLVAAYQGEVDIIRLLLETRRADVNMRDHEGRTALAWAANNGHEGAVQLLLDLGQVAVNLTDNYGLTPLCLAASEGLEGIVSILLETAGVDVELKDDGGRTALALAAMTGATKESTTTTDETATTESIPTTFSTTTISSRSTTESEESTSTEATTSTRSVPNIRTVTQDGMICTLIEGSLHPVCRPISTPTPNPDGTNVHVNKGCILINGSPRCASDAGSISGSYESSYNVASSPDEPYSTILILSGFDSSLDNHMHAKATCQLQARWPADYGDIYFGEDGCLYDSGSNKIFDQCCSTPDVNNNGPTTNPYCPPPPPDAHQDHGNHDGSAICRSISKDTCLSAAQRYVDDVVYHQYTSAVWPDDTGKDIANAVFPIAGPIIEDFFGINYGCTVIWTCDNDDAFSRGMTGKQIKDSMLNIYNLNGAKGCGSTYLDNGCHITVNGCNNCRDAGHSQTLWHPADVFYGTFDDANDGFPPRR</sequence>
<evidence type="ECO:0000313" key="1">
    <source>
        <dbReference type="EMBL" id="KAJ3537404.1"/>
    </source>
</evidence>
<keyword evidence="2" id="KW-1185">Reference proteome</keyword>
<organism evidence="1 2">
    <name type="scientific">Fusarium decemcellulare</name>
    <dbReference type="NCBI Taxonomy" id="57161"/>
    <lineage>
        <taxon>Eukaryota</taxon>
        <taxon>Fungi</taxon>
        <taxon>Dikarya</taxon>
        <taxon>Ascomycota</taxon>
        <taxon>Pezizomycotina</taxon>
        <taxon>Sordariomycetes</taxon>
        <taxon>Hypocreomycetidae</taxon>
        <taxon>Hypocreales</taxon>
        <taxon>Nectriaceae</taxon>
        <taxon>Fusarium</taxon>
        <taxon>Fusarium decemcellulare species complex</taxon>
    </lineage>
</organism>
<gene>
    <name evidence="1" type="ORF">NM208_g6327</name>
</gene>
<accession>A0ACC1SDR0</accession>
<protein>
    <submittedName>
        <fullName evidence="1">Uncharacterized protein</fullName>
    </submittedName>
</protein>
<dbReference type="Proteomes" id="UP001148629">
    <property type="component" value="Unassembled WGS sequence"/>
</dbReference>
<name>A0ACC1SDR0_9HYPO</name>
<dbReference type="EMBL" id="JANRMS010000581">
    <property type="protein sequence ID" value="KAJ3537404.1"/>
    <property type="molecule type" value="Genomic_DNA"/>
</dbReference>
<evidence type="ECO:0000313" key="2">
    <source>
        <dbReference type="Proteomes" id="UP001148629"/>
    </source>
</evidence>